<evidence type="ECO:0000313" key="4">
    <source>
        <dbReference type="EMBL" id="OOP56008.1"/>
    </source>
</evidence>
<feature type="transmembrane region" description="Helical" evidence="2">
    <location>
        <begin position="200"/>
        <end position="221"/>
    </location>
</feature>
<comment type="caution">
    <text evidence="4">The sequence shown here is derived from an EMBL/GenBank/DDBJ whole genome shotgun (WGS) entry which is preliminary data.</text>
</comment>
<sequence>MLATHIVSVLISLLYAGLGFFVLLRNPSDVINRRFCVVANVFCAWSFLVFYILQSTDPLLAAFRLRLVFCAAAFIPSAFFFFASVFPDRVERPINRYLNILFFSLSIVLAVFSSSIVETLSFVNQLPQAKYGPLFPVFWTYFIACMGYSLYLLYKKSIHFYGIKRLQIQYLYFGVAVSVLLGAITNLLFPAIGIWQVESFVPLVTIPIPTAVAYAIVKYHLMDISVVIKKSTVYAILSVALGLIYFAVAFIMSSILPVSKYSETVSNAISIVVMVLIFVPARESIHHFIENRLFHTTYSYPKILSNSTVMFSSIHDLNRLLRFAIQYLYDSVGIEKIAILTKDEKIKQYRLNASINFSSEDGLFLPADAAIVSWLCQNKTVLSREQLNRFPHGNSARLLEETLASLDVDSCLPVLQEKDLFGIILLGRKVNKKVFTQEDIQMFLAFSGQLAMAAHNAHLYSGLDEAKTYRDNILQSLKCGVIAVDIHEEVTLINHEARILLGLENNGSHGTVLSTLNKDTHKLLRYTLKNNIDYRDSETFIERDNKKNPMRRDYNSVENRGRRKTWGDHDSD</sequence>
<dbReference type="InterPro" id="IPR029016">
    <property type="entry name" value="GAF-like_dom_sf"/>
</dbReference>
<feature type="region of interest" description="Disordered" evidence="1">
    <location>
        <begin position="545"/>
        <end position="572"/>
    </location>
</feature>
<evidence type="ECO:0000256" key="1">
    <source>
        <dbReference type="SAM" id="MobiDB-lite"/>
    </source>
</evidence>
<feature type="compositionally biased region" description="Basic and acidic residues" evidence="1">
    <location>
        <begin position="545"/>
        <end position="555"/>
    </location>
</feature>
<feature type="transmembrane region" description="Helical" evidence="2">
    <location>
        <begin position="6"/>
        <end position="23"/>
    </location>
</feature>
<feature type="transmembrane region" description="Helical" evidence="2">
    <location>
        <begin position="98"/>
        <end position="117"/>
    </location>
</feature>
<feature type="transmembrane region" description="Helical" evidence="2">
    <location>
        <begin position="137"/>
        <end position="154"/>
    </location>
</feature>
<organism evidence="4 5">
    <name type="scientific">Candidatus Brocadia carolinensis</name>
    <dbReference type="NCBI Taxonomy" id="1004156"/>
    <lineage>
        <taxon>Bacteria</taxon>
        <taxon>Pseudomonadati</taxon>
        <taxon>Planctomycetota</taxon>
        <taxon>Candidatus Brocadiia</taxon>
        <taxon>Candidatus Brocadiales</taxon>
        <taxon>Candidatus Brocadiaceae</taxon>
        <taxon>Candidatus Brocadia</taxon>
    </lineage>
</organism>
<reference evidence="4 5" key="1">
    <citation type="journal article" date="2017" name="Water Res.">
        <title>Discovery and metagenomic analysis of an anammox bacterial enrichment related to Candidatus "Brocadia caroliniensis" in a full-scale glycerol-fed nitritation-denitritation separate centrate treatment process.</title>
        <authorList>
            <person name="Park H."/>
            <person name="Brotto A.C."/>
            <person name="van Loosdrecht M.C."/>
            <person name="Chandran K."/>
        </authorList>
    </citation>
    <scope>NUCLEOTIDE SEQUENCE [LARGE SCALE GENOMIC DNA]</scope>
    <source>
        <strain evidence="4">26THWARD</strain>
    </source>
</reference>
<dbReference type="AlphaFoldDB" id="A0A1V4AS95"/>
<dbReference type="STRING" id="1004156.AYP45_11465"/>
<feature type="transmembrane region" description="Helical" evidence="2">
    <location>
        <begin position="233"/>
        <end position="258"/>
    </location>
</feature>
<dbReference type="InterPro" id="IPR031621">
    <property type="entry name" value="HisKA_7TM"/>
</dbReference>
<evidence type="ECO:0000256" key="2">
    <source>
        <dbReference type="SAM" id="Phobius"/>
    </source>
</evidence>
<evidence type="ECO:0000313" key="5">
    <source>
        <dbReference type="Proteomes" id="UP000189681"/>
    </source>
</evidence>
<feature type="transmembrane region" description="Helical" evidence="2">
    <location>
        <begin position="65"/>
        <end position="86"/>
    </location>
</feature>
<protein>
    <recommendedName>
        <fullName evidence="3">Histidine kinase N-terminal 7TM region domain-containing protein</fullName>
    </recommendedName>
</protein>
<dbReference type="Pfam" id="PF16927">
    <property type="entry name" value="HisKA_7TM"/>
    <property type="match status" value="1"/>
</dbReference>
<dbReference type="SUPFAM" id="SSF55781">
    <property type="entry name" value="GAF domain-like"/>
    <property type="match status" value="1"/>
</dbReference>
<feature type="domain" description="Histidine kinase N-terminal 7TM region" evidence="3">
    <location>
        <begin position="9"/>
        <end position="224"/>
    </location>
</feature>
<dbReference type="EMBL" id="AYTS01000106">
    <property type="protein sequence ID" value="OOP56008.1"/>
    <property type="molecule type" value="Genomic_DNA"/>
</dbReference>
<keyword evidence="2" id="KW-0472">Membrane</keyword>
<feature type="transmembrane region" description="Helical" evidence="2">
    <location>
        <begin position="170"/>
        <end position="194"/>
    </location>
</feature>
<proteinExistence type="predicted"/>
<feature type="transmembrane region" description="Helical" evidence="2">
    <location>
        <begin position="35"/>
        <end position="53"/>
    </location>
</feature>
<keyword evidence="2" id="KW-1133">Transmembrane helix</keyword>
<accession>A0A1V4AS95</accession>
<dbReference type="Gene3D" id="3.30.450.20">
    <property type="entry name" value="PAS domain"/>
    <property type="match status" value="1"/>
</dbReference>
<dbReference type="Gene3D" id="3.30.450.40">
    <property type="match status" value="1"/>
</dbReference>
<evidence type="ECO:0000259" key="3">
    <source>
        <dbReference type="Pfam" id="PF16927"/>
    </source>
</evidence>
<keyword evidence="2" id="KW-0812">Transmembrane</keyword>
<gene>
    <name evidence="4" type="ORF">AYP45_11465</name>
</gene>
<name>A0A1V4AS95_9BACT</name>
<dbReference type="Proteomes" id="UP000189681">
    <property type="component" value="Unassembled WGS sequence"/>
</dbReference>